<feature type="chain" id="PRO_5030958721" description="CYTH domain-containing protein" evidence="1">
    <location>
        <begin position="20"/>
        <end position="348"/>
    </location>
</feature>
<dbReference type="InterPro" id="IPR023577">
    <property type="entry name" value="CYTH_domain"/>
</dbReference>
<feature type="signal peptide" evidence="1">
    <location>
        <begin position="1"/>
        <end position="19"/>
    </location>
</feature>
<evidence type="ECO:0000256" key="1">
    <source>
        <dbReference type="SAM" id="SignalP"/>
    </source>
</evidence>
<dbReference type="EMBL" id="HBGV01007996">
    <property type="protein sequence ID" value="CAD9487466.1"/>
    <property type="molecule type" value="Transcribed_RNA"/>
</dbReference>
<dbReference type="InterPro" id="IPR033469">
    <property type="entry name" value="CYTH-like_dom_sf"/>
</dbReference>
<name>A0A7S2HDB8_9STRA</name>
<accession>A0A7S2HDB8</accession>
<dbReference type="Gene3D" id="2.40.320.10">
    <property type="entry name" value="Hypothetical Protein Pfu-838710-001"/>
    <property type="match status" value="1"/>
</dbReference>
<dbReference type="Pfam" id="PF01928">
    <property type="entry name" value="CYTH"/>
    <property type="match status" value="1"/>
</dbReference>
<dbReference type="GO" id="GO:0042357">
    <property type="term" value="P:thiamine diphosphate metabolic process"/>
    <property type="evidence" value="ECO:0007669"/>
    <property type="project" value="TreeGrafter"/>
</dbReference>
<proteinExistence type="predicted"/>
<organism evidence="3">
    <name type="scientific">Helicotheca tamesis</name>
    <dbReference type="NCBI Taxonomy" id="374047"/>
    <lineage>
        <taxon>Eukaryota</taxon>
        <taxon>Sar</taxon>
        <taxon>Stramenopiles</taxon>
        <taxon>Ochrophyta</taxon>
        <taxon>Bacillariophyta</taxon>
        <taxon>Mediophyceae</taxon>
        <taxon>Lithodesmiophycidae</taxon>
        <taxon>Lithodesmiales</taxon>
        <taxon>Lithodesmiaceae</taxon>
        <taxon>Helicotheca</taxon>
    </lineage>
</organism>
<sequence>MRTSSSVTLLLLLHGRAASLCTPASSLSGSSTFITQGLRRQRVPISGCSLHNRRYRQWNHLSQNTSNCHPYKRGMTVLKEGSKNDIELEVEQKFALPNTSSVAEIERKLASLGFERIGRKAEFTDWYFDLPAPHWSLTLQDCWFRYREVKIGDKTSWGWKGSWQLKRGRQIADDGSSLNAGGGATVYEEIEGQDAVDAALSMLSNENIDIDGCSVDNKIDAKYDGFDIPHLGEGCGLTPFARFETRRTCWAVLNFESSDSDFVGLTVELDGTNFGYMVGEVETMVYSEDKVANAKDRVAKLVSKLGSDEDGNSGTSVPPAGKLETYMIENRRDHYDACIKAGVMGSSS</sequence>
<dbReference type="PANTHER" id="PTHR14586">
    <property type="entry name" value="THIAMINE-TRIPHOSPHATASE"/>
    <property type="match status" value="1"/>
</dbReference>
<reference evidence="3" key="1">
    <citation type="submission" date="2021-01" db="EMBL/GenBank/DDBJ databases">
        <authorList>
            <person name="Corre E."/>
            <person name="Pelletier E."/>
            <person name="Niang G."/>
            <person name="Scheremetjew M."/>
            <person name="Finn R."/>
            <person name="Kale V."/>
            <person name="Holt S."/>
            <person name="Cochrane G."/>
            <person name="Meng A."/>
            <person name="Brown T."/>
            <person name="Cohen L."/>
        </authorList>
    </citation>
    <scope>NUCLEOTIDE SEQUENCE</scope>
    <source>
        <strain evidence="3">CCMP826</strain>
    </source>
</reference>
<gene>
    <name evidence="3" type="ORF">HTAM1171_LOCUS4905</name>
</gene>
<dbReference type="SUPFAM" id="SSF55154">
    <property type="entry name" value="CYTH-like phosphatases"/>
    <property type="match status" value="1"/>
</dbReference>
<dbReference type="PANTHER" id="PTHR14586:SF1">
    <property type="entry name" value="THIAMINE-TRIPHOSPHATASE"/>
    <property type="match status" value="1"/>
</dbReference>
<dbReference type="InterPro" id="IPR039582">
    <property type="entry name" value="THTPA"/>
</dbReference>
<dbReference type="GO" id="GO:0050333">
    <property type="term" value="F:thiamine triphosphate phosphatase activity"/>
    <property type="evidence" value="ECO:0007669"/>
    <property type="project" value="InterPro"/>
</dbReference>
<protein>
    <recommendedName>
        <fullName evidence="2">CYTH domain-containing protein</fullName>
    </recommendedName>
</protein>
<evidence type="ECO:0000259" key="2">
    <source>
        <dbReference type="Pfam" id="PF01928"/>
    </source>
</evidence>
<dbReference type="AlphaFoldDB" id="A0A7S2HDB8"/>
<feature type="domain" description="CYTH" evidence="2">
    <location>
        <begin position="88"/>
        <end position="309"/>
    </location>
</feature>
<evidence type="ECO:0000313" key="3">
    <source>
        <dbReference type="EMBL" id="CAD9487466.1"/>
    </source>
</evidence>
<keyword evidence="1" id="KW-0732">Signal</keyword>
<dbReference type="GO" id="GO:0000287">
    <property type="term" value="F:magnesium ion binding"/>
    <property type="evidence" value="ECO:0007669"/>
    <property type="project" value="TreeGrafter"/>
</dbReference>